<reference evidence="5 6" key="1">
    <citation type="submission" date="2020-08" db="EMBL/GenBank/DDBJ databases">
        <title>Genomic Encyclopedia of Type Strains, Phase IV (KMG-IV): sequencing the most valuable type-strain genomes for metagenomic binning, comparative biology and taxonomic classification.</title>
        <authorList>
            <person name="Goeker M."/>
        </authorList>
    </citation>
    <scope>NUCLEOTIDE SEQUENCE [LARGE SCALE GENOMIC DNA]</scope>
    <source>
        <strain evidence="5 6">DSM 105074</strain>
    </source>
</reference>
<evidence type="ECO:0000256" key="2">
    <source>
        <dbReference type="ARBA" id="ARBA00023125"/>
    </source>
</evidence>
<keyword evidence="1" id="KW-0805">Transcription regulation</keyword>
<dbReference type="PRINTS" id="PR00032">
    <property type="entry name" value="HTHARAC"/>
</dbReference>
<evidence type="ECO:0000256" key="1">
    <source>
        <dbReference type="ARBA" id="ARBA00023015"/>
    </source>
</evidence>
<dbReference type="AlphaFoldDB" id="A0A840TGT9"/>
<dbReference type="Gene3D" id="1.10.10.60">
    <property type="entry name" value="Homeodomain-like"/>
    <property type="match status" value="2"/>
</dbReference>
<evidence type="ECO:0000256" key="3">
    <source>
        <dbReference type="ARBA" id="ARBA00023163"/>
    </source>
</evidence>
<dbReference type="InterPro" id="IPR003313">
    <property type="entry name" value="AraC-bd"/>
</dbReference>
<dbReference type="InterPro" id="IPR018062">
    <property type="entry name" value="HTH_AraC-typ_CS"/>
</dbReference>
<sequence length="296" mass="33875">MKAYLEEVGLGEGRSLVVKHFRGPYFDAPYHFHPEYELTYIVQGQGQRFVGDQVEAFREGDLVLLGPNLAHCWRSDERYYQVPATHESESVVIQFSERFVQSALAGIPEFSALTPIFLSAQRGLCFRPSRNDHDAASALNQPPQSTPAEQVVLFLRLLLNLVQENTRRFLASEGYLPRPNQVETDRMQRILDYTMLHFKETISLSEIAAIAHLSEAAFCRYFRQRTRKSYVAYLNELRVGHARQLLVTTSEGVGQVALLCGFPNLSHFHRLFRRFTGYSPLRYRQLYQAPVSPSAS</sequence>
<dbReference type="RefSeq" id="WP_184170595.1">
    <property type="nucleotide sequence ID" value="NZ_JACHGF010000001.1"/>
</dbReference>
<dbReference type="PROSITE" id="PS01124">
    <property type="entry name" value="HTH_ARAC_FAMILY_2"/>
    <property type="match status" value="1"/>
</dbReference>
<dbReference type="GO" id="GO:0003700">
    <property type="term" value="F:DNA-binding transcription factor activity"/>
    <property type="evidence" value="ECO:0007669"/>
    <property type="project" value="InterPro"/>
</dbReference>
<dbReference type="EMBL" id="JACHGF010000001">
    <property type="protein sequence ID" value="MBB5282441.1"/>
    <property type="molecule type" value="Genomic_DNA"/>
</dbReference>
<dbReference type="InterPro" id="IPR011051">
    <property type="entry name" value="RmlC_Cupin_sf"/>
</dbReference>
<dbReference type="InterPro" id="IPR014710">
    <property type="entry name" value="RmlC-like_jellyroll"/>
</dbReference>
<keyword evidence="2 5" id="KW-0238">DNA-binding</keyword>
<evidence type="ECO:0000313" key="6">
    <source>
        <dbReference type="Proteomes" id="UP000557307"/>
    </source>
</evidence>
<keyword evidence="6" id="KW-1185">Reference proteome</keyword>
<dbReference type="SMART" id="SM00342">
    <property type="entry name" value="HTH_ARAC"/>
    <property type="match status" value="1"/>
</dbReference>
<dbReference type="PANTHER" id="PTHR43280:SF27">
    <property type="entry name" value="TRANSCRIPTIONAL REGULATOR MTLR"/>
    <property type="match status" value="1"/>
</dbReference>
<dbReference type="InterPro" id="IPR018060">
    <property type="entry name" value="HTH_AraC"/>
</dbReference>
<dbReference type="InterPro" id="IPR009057">
    <property type="entry name" value="Homeodomain-like_sf"/>
</dbReference>
<dbReference type="Pfam" id="PF02311">
    <property type="entry name" value="AraC_binding"/>
    <property type="match status" value="1"/>
</dbReference>
<name>A0A840TGT9_9BACT</name>
<protein>
    <submittedName>
        <fullName evidence="5">AraC-like DNA-binding protein</fullName>
    </submittedName>
</protein>
<dbReference type="CDD" id="cd06976">
    <property type="entry name" value="cupin_MtlR-like_N"/>
    <property type="match status" value="1"/>
</dbReference>
<dbReference type="Proteomes" id="UP000557307">
    <property type="component" value="Unassembled WGS sequence"/>
</dbReference>
<dbReference type="InterPro" id="IPR020449">
    <property type="entry name" value="Tscrpt_reg_AraC-type_HTH"/>
</dbReference>
<keyword evidence="3" id="KW-0804">Transcription</keyword>
<dbReference type="PANTHER" id="PTHR43280">
    <property type="entry name" value="ARAC-FAMILY TRANSCRIPTIONAL REGULATOR"/>
    <property type="match status" value="1"/>
</dbReference>
<organism evidence="5 6">
    <name type="scientific">Rhabdobacter roseus</name>
    <dbReference type="NCBI Taxonomy" id="1655419"/>
    <lineage>
        <taxon>Bacteria</taxon>
        <taxon>Pseudomonadati</taxon>
        <taxon>Bacteroidota</taxon>
        <taxon>Cytophagia</taxon>
        <taxon>Cytophagales</taxon>
        <taxon>Cytophagaceae</taxon>
        <taxon>Rhabdobacter</taxon>
    </lineage>
</organism>
<dbReference type="SUPFAM" id="SSF46689">
    <property type="entry name" value="Homeodomain-like"/>
    <property type="match status" value="2"/>
</dbReference>
<feature type="domain" description="HTH araC/xylS-type" evidence="4">
    <location>
        <begin position="188"/>
        <end position="286"/>
    </location>
</feature>
<evidence type="ECO:0000259" key="4">
    <source>
        <dbReference type="PROSITE" id="PS01124"/>
    </source>
</evidence>
<dbReference type="SUPFAM" id="SSF51182">
    <property type="entry name" value="RmlC-like cupins"/>
    <property type="match status" value="1"/>
</dbReference>
<comment type="caution">
    <text evidence="5">The sequence shown here is derived from an EMBL/GenBank/DDBJ whole genome shotgun (WGS) entry which is preliminary data.</text>
</comment>
<proteinExistence type="predicted"/>
<dbReference type="PROSITE" id="PS00041">
    <property type="entry name" value="HTH_ARAC_FAMILY_1"/>
    <property type="match status" value="1"/>
</dbReference>
<dbReference type="Pfam" id="PF12833">
    <property type="entry name" value="HTH_18"/>
    <property type="match status" value="1"/>
</dbReference>
<accession>A0A840TGT9</accession>
<dbReference type="GO" id="GO:0043565">
    <property type="term" value="F:sequence-specific DNA binding"/>
    <property type="evidence" value="ECO:0007669"/>
    <property type="project" value="InterPro"/>
</dbReference>
<evidence type="ECO:0000313" key="5">
    <source>
        <dbReference type="EMBL" id="MBB5282441.1"/>
    </source>
</evidence>
<gene>
    <name evidence="5" type="ORF">HNQ92_000562</name>
</gene>
<dbReference type="Gene3D" id="2.60.120.10">
    <property type="entry name" value="Jelly Rolls"/>
    <property type="match status" value="1"/>
</dbReference>